<protein>
    <submittedName>
        <fullName evidence="2">Uncharacterized protein</fullName>
    </submittedName>
</protein>
<keyword evidence="1" id="KW-0812">Transmembrane</keyword>
<evidence type="ECO:0000256" key="1">
    <source>
        <dbReference type="SAM" id="Phobius"/>
    </source>
</evidence>
<evidence type="ECO:0000313" key="2">
    <source>
        <dbReference type="EMBL" id="SDC07109.1"/>
    </source>
</evidence>
<name>A0A1G6IKR7_9GAMM</name>
<feature type="transmembrane region" description="Helical" evidence="1">
    <location>
        <begin position="36"/>
        <end position="64"/>
    </location>
</feature>
<proteinExistence type="predicted"/>
<keyword evidence="3" id="KW-1185">Reference proteome</keyword>
<dbReference type="EMBL" id="FMYK01000003">
    <property type="protein sequence ID" value="SDC07109.1"/>
    <property type="molecule type" value="Genomic_DNA"/>
</dbReference>
<feature type="transmembrane region" description="Helical" evidence="1">
    <location>
        <begin position="12"/>
        <end position="30"/>
    </location>
</feature>
<dbReference type="OrthoDB" id="6693492at2"/>
<keyword evidence="1" id="KW-1133">Transmembrane helix</keyword>
<feature type="transmembrane region" description="Helical" evidence="1">
    <location>
        <begin position="71"/>
        <end position="97"/>
    </location>
</feature>
<organism evidence="2 3">
    <name type="scientific">Acinetobacter marinus</name>
    <dbReference type="NCBI Taxonomy" id="281375"/>
    <lineage>
        <taxon>Bacteria</taxon>
        <taxon>Pseudomonadati</taxon>
        <taxon>Pseudomonadota</taxon>
        <taxon>Gammaproteobacteria</taxon>
        <taxon>Moraxellales</taxon>
        <taxon>Moraxellaceae</taxon>
        <taxon>Acinetobacter</taxon>
    </lineage>
</organism>
<accession>A0A1G6IKR7</accession>
<sequence length="137" mass="15805">MKYSKAHILKALLLTPLPLLCLTALFFIIANHEYSLYSIFIVFFGHVLIYLAYCILIVPITFLLSMLLNHYFLLNILTISLSALMIAIPFFLLLGWSHTGQISEPWWKMYGSLPAILMTLLISASYWLFLKYLSKKP</sequence>
<gene>
    <name evidence="2" type="ORF">SAMN05421749_10377</name>
</gene>
<keyword evidence="1" id="KW-0472">Membrane</keyword>
<evidence type="ECO:0000313" key="3">
    <source>
        <dbReference type="Proteomes" id="UP000242317"/>
    </source>
</evidence>
<feature type="transmembrane region" description="Helical" evidence="1">
    <location>
        <begin position="109"/>
        <end position="129"/>
    </location>
</feature>
<reference evidence="3" key="1">
    <citation type="submission" date="2016-09" db="EMBL/GenBank/DDBJ databases">
        <authorList>
            <person name="Varghese N."/>
            <person name="Submissions S."/>
        </authorList>
    </citation>
    <scope>NUCLEOTIDE SEQUENCE [LARGE SCALE GENOMIC DNA]</scope>
    <source>
        <strain evidence="3">ANC 3699</strain>
    </source>
</reference>
<dbReference type="Proteomes" id="UP000242317">
    <property type="component" value="Unassembled WGS sequence"/>
</dbReference>
<dbReference type="AlphaFoldDB" id="A0A1G6IKR7"/>